<organism evidence="3 4">
    <name type="scientific">Artemisia annua</name>
    <name type="common">Sweet wormwood</name>
    <dbReference type="NCBI Taxonomy" id="35608"/>
    <lineage>
        <taxon>Eukaryota</taxon>
        <taxon>Viridiplantae</taxon>
        <taxon>Streptophyta</taxon>
        <taxon>Embryophyta</taxon>
        <taxon>Tracheophyta</taxon>
        <taxon>Spermatophyta</taxon>
        <taxon>Magnoliopsida</taxon>
        <taxon>eudicotyledons</taxon>
        <taxon>Gunneridae</taxon>
        <taxon>Pentapetalae</taxon>
        <taxon>asterids</taxon>
        <taxon>campanulids</taxon>
        <taxon>Asterales</taxon>
        <taxon>Asteraceae</taxon>
        <taxon>Asteroideae</taxon>
        <taxon>Anthemideae</taxon>
        <taxon>Artemisiinae</taxon>
        <taxon>Artemisia</taxon>
    </lineage>
</organism>
<dbReference type="PANTHER" id="PTHR33710:SF64">
    <property type="entry name" value="ENDONUCLEASE_EXONUCLEASE_PHOSPHATASE DOMAIN-CONTAINING PROTEIN"/>
    <property type="match status" value="1"/>
</dbReference>
<dbReference type="SUPFAM" id="SSF56219">
    <property type="entry name" value="DNase I-like"/>
    <property type="match status" value="1"/>
</dbReference>
<dbReference type="Pfam" id="PF03372">
    <property type="entry name" value="Exo_endo_phos"/>
    <property type="match status" value="1"/>
</dbReference>
<dbReference type="AlphaFoldDB" id="A0A2U1NBN5"/>
<dbReference type="GO" id="GO:0003964">
    <property type="term" value="F:RNA-directed DNA polymerase activity"/>
    <property type="evidence" value="ECO:0007669"/>
    <property type="project" value="UniProtKB-KW"/>
</dbReference>
<dbReference type="Proteomes" id="UP000245207">
    <property type="component" value="Unassembled WGS sequence"/>
</dbReference>
<dbReference type="InterPro" id="IPR005135">
    <property type="entry name" value="Endo/exonuclease/phosphatase"/>
</dbReference>
<evidence type="ECO:0000313" key="4">
    <source>
        <dbReference type="Proteomes" id="UP000245207"/>
    </source>
</evidence>
<reference evidence="3 4" key="1">
    <citation type="journal article" date="2018" name="Mol. Plant">
        <title>The genome of Artemisia annua provides insight into the evolution of Asteraceae family and artemisinin biosynthesis.</title>
        <authorList>
            <person name="Shen Q."/>
            <person name="Zhang L."/>
            <person name="Liao Z."/>
            <person name="Wang S."/>
            <person name="Yan T."/>
            <person name="Shi P."/>
            <person name="Liu M."/>
            <person name="Fu X."/>
            <person name="Pan Q."/>
            <person name="Wang Y."/>
            <person name="Lv Z."/>
            <person name="Lu X."/>
            <person name="Zhang F."/>
            <person name="Jiang W."/>
            <person name="Ma Y."/>
            <person name="Chen M."/>
            <person name="Hao X."/>
            <person name="Li L."/>
            <person name="Tang Y."/>
            <person name="Lv G."/>
            <person name="Zhou Y."/>
            <person name="Sun X."/>
            <person name="Brodelius P.E."/>
            <person name="Rose J.K.C."/>
            <person name="Tang K."/>
        </authorList>
    </citation>
    <scope>NUCLEOTIDE SEQUENCE [LARGE SCALE GENOMIC DNA]</scope>
    <source>
        <strain evidence="4">cv. Huhao1</strain>
        <tissue evidence="3">Leaf</tissue>
    </source>
</reference>
<sequence>MAIGNNDSTGGSNDLHGVNGGNPHHQLPEMNANDPFGEDEVLNNPVQHTMNEPEVGVIPNTPDIPPQDANVFEVPEEPQTEMPIPNQSHTVPTQTHSSESSIPTRKSTRSTTQPAWLKDFVTGKHRASMATKTKQPVYPLFHEKDFEAYPEEMIEVGGALGYDVKGCKRSLKRMINGIGSKKRKKRVWIKELCFKHNIHILGVQETKMTKLELFQLKSMWGNFKFDYACSMARGRSGGLVTMWDPSVFVKNRIWCSDNFIIVEGKWMNSVDDYYIINVYGPQHQPEKTNLWEFLRSFIQNHVGNTILFGDLNEVRYESERFGSYFSRSDAAVFNSFIHDVGLIDLPMGGRMYTWMNKAGSKLSKIDRFLISDGVLSSHSDMQVTVLDKVWSDHNPILLHCKKSDFGPIPFRIFHSWFDRNDFDDVVKEAWQNFSVANMSLHDKLRGLKDQLKLWYSRTKEIDYSRKKSILTSLKILEEKIDAGCANENDKTLRVNTLQELAVL</sequence>
<keyword evidence="3" id="KW-0695">RNA-directed DNA polymerase</keyword>
<dbReference type="InterPro" id="IPR036691">
    <property type="entry name" value="Endo/exonu/phosph_ase_sf"/>
</dbReference>
<accession>A0A2U1NBN5</accession>
<keyword evidence="3" id="KW-0548">Nucleotidyltransferase</keyword>
<gene>
    <name evidence="3" type="ORF">CTI12_AA126440</name>
</gene>
<dbReference type="PANTHER" id="PTHR33710">
    <property type="entry name" value="BNAC02G09200D PROTEIN"/>
    <property type="match status" value="1"/>
</dbReference>
<keyword evidence="4" id="KW-1185">Reference proteome</keyword>
<evidence type="ECO:0000256" key="1">
    <source>
        <dbReference type="SAM" id="MobiDB-lite"/>
    </source>
</evidence>
<name>A0A2U1NBN5_ARTAN</name>
<evidence type="ECO:0000313" key="3">
    <source>
        <dbReference type="EMBL" id="PWA70897.1"/>
    </source>
</evidence>
<feature type="domain" description="Endonuclease/exonuclease/phosphatase" evidence="2">
    <location>
        <begin position="189"/>
        <end position="393"/>
    </location>
</feature>
<keyword evidence="3" id="KW-0808">Transferase</keyword>
<dbReference type="Gene3D" id="3.60.10.10">
    <property type="entry name" value="Endonuclease/exonuclease/phosphatase"/>
    <property type="match status" value="1"/>
</dbReference>
<dbReference type="OrthoDB" id="8196670at2759"/>
<feature type="compositionally biased region" description="Polar residues" evidence="1">
    <location>
        <begin position="1"/>
        <end position="12"/>
    </location>
</feature>
<feature type="region of interest" description="Disordered" evidence="1">
    <location>
        <begin position="1"/>
        <end position="43"/>
    </location>
</feature>
<feature type="region of interest" description="Disordered" evidence="1">
    <location>
        <begin position="79"/>
        <end position="112"/>
    </location>
</feature>
<protein>
    <submittedName>
        <fullName evidence="3">RNA-directed DNA polymerase, eukaryota, Reverse transcriptase zinc-binding domain protein</fullName>
    </submittedName>
</protein>
<proteinExistence type="predicted"/>
<evidence type="ECO:0000259" key="2">
    <source>
        <dbReference type="Pfam" id="PF03372"/>
    </source>
</evidence>
<comment type="caution">
    <text evidence="3">The sequence shown here is derived from an EMBL/GenBank/DDBJ whole genome shotgun (WGS) entry which is preliminary data.</text>
</comment>
<dbReference type="EMBL" id="PKPP01003163">
    <property type="protein sequence ID" value="PWA70897.1"/>
    <property type="molecule type" value="Genomic_DNA"/>
</dbReference>
<feature type="compositionally biased region" description="Polar residues" evidence="1">
    <location>
        <begin position="85"/>
        <end position="112"/>
    </location>
</feature>